<protein>
    <submittedName>
        <fullName evidence="2">Uncharacterized protein</fullName>
    </submittedName>
</protein>
<feature type="region of interest" description="Disordered" evidence="1">
    <location>
        <begin position="68"/>
        <end position="101"/>
    </location>
</feature>
<dbReference type="EMBL" id="CAMAPF010000923">
    <property type="protein sequence ID" value="CAH9122035.1"/>
    <property type="molecule type" value="Genomic_DNA"/>
</dbReference>
<name>A0AAV0EEA1_9ASTE</name>
<feature type="compositionally biased region" description="Basic residues" evidence="1">
    <location>
        <begin position="83"/>
        <end position="93"/>
    </location>
</feature>
<evidence type="ECO:0000313" key="2">
    <source>
        <dbReference type="EMBL" id="CAH9122035.1"/>
    </source>
</evidence>
<evidence type="ECO:0000313" key="3">
    <source>
        <dbReference type="Proteomes" id="UP001152523"/>
    </source>
</evidence>
<sequence length="101" mass="11645">MMKQMSYLYLFCTKEKPTTCVFVYIQIHIYICIDILPFLPCETTTREQLHIHTCTFLSNLLSKSRVKESENSGISSGRAGTKNLRRRVTRCRKTKDPAGVP</sequence>
<organism evidence="2 3">
    <name type="scientific">Cuscuta epithymum</name>
    <dbReference type="NCBI Taxonomy" id="186058"/>
    <lineage>
        <taxon>Eukaryota</taxon>
        <taxon>Viridiplantae</taxon>
        <taxon>Streptophyta</taxon>
        <taxon>Embryophyta</taxon>
        <taxon>Tracheophyta</taxon>
        <taxon>Spermatophyta</taxon>
        <taxon>Magnoliopsida</taxon>
        <taxon>eudicotyledons</taxon>
        <taxon>Gunneridae</taxon>
        <taxon>Pentapetalae</taxon>
        <taxon>asterids</taxon>
        <taxon>lamiids</taxon>
        <taxon>Solanales</taxon>
        <taxon>Convolvulaceae</taxon>
        <taxon>Cuscuteae</taxon>
        <taxon>Cuscuta</taxon>
        <taxon>Cuscuta subgen. Cuscuta</taxon>
    </lineage>
</organism>
<evidence type="ECO:0000256" key="1">
    <source>
        <dbReference type="SAM" id="MobiDB-lite"/>
    </source>
</evidence>
<comment type="caution">
    <text evidence="2">The sequence shown here is derived from an EMBL/GenBank/DDBJ whole genome shotgun (WGS) entry which is preliminary data.</text>
</comment>
<reference evidence="2" key="1">
    <citation type="submission" date="2022-07" db="EMBL/GenBank/DDBJ databases">
        <authorList>
            <person name="Macas J."/>
            <person name="Novak P."/>
            <person name="Neumann P."/>
        </authorList>
    </citation>
    <scope>NUCLEOTIDE SEQUENCE</scope>
</reference>
<accession>A0AAV0EEA1</accession>
<keyword evidence="3" id="KW-1185">Reference proteome</keyword>
<dbReference type="AlphaFoldDB" id="A0AAV0EEA1"/>
<gene>
    <name evidence="2" type="ORF">CEPIT_LOCUS24166</name>
</gene>
<proteinExistence type="predicted"/>
<dbReference type="Proteomes" id="UP001152523">
    <property type="component" value="Unassembled WGS sequence"/>
</dbReference>